<keyword evidence="7" id="KW-1185">Reference proteome</keyword>
<evidence type="ECO:0000313" key="6">
    <source>
        <dbReference type="EMBL" id="MDX8415571.1"/>
    </source>
</evidence>
<feature type="domain" description="HTH lysR-type" evidence="5">
    <location>
        <begin position="1"/>
        <end position="58"/>
    </location>
</feature>
<keyword evidence="3" id="KW-0238">DNA-binding</keyword>
<reference evidence="6 7" key="1">
    <citation type="submission" date="2022-03" db="EMBL/GenBank/DDBJ databases">
        <title>Novel taxa within the pig intestine.</title>
        <authorList>
            <person name="Wylensek D."/>
            <person name="Bishof K."/>
            <person name="Afrizal A."/>
            <person name="Clavel T."/>
        </authorList>
    </citation>
    <scope>NUCLEOTIDE SEQUENCE [LARGE SCALE GENOMIC DNA]</scope>
    <source>
        <strain evidence="6 7">CLA-KB-P66</strain>
    </source>
</reference>
<gene>
    <name evidence="6" type="ORF">MOX91_05175</name>
</gene>
<evidence type="ECO:0000256" key="1">
    <source>
        <dbReference type="ARBA" id="ARBA00009437"/>
    </source>
</evidence>
<dbReference type="InterPro" id="IPR036390">
    <property type="entry name" value="WH_DNA-bd_sf"/>
</dbReference>
<dbReference type="CDD" id="cd05466">
    <property type="entry name" value="PBP2_LTTR_substrate"/>
    <property type="match status" value="1"/>
</dbReference>
<protein>
    <submittedName>
        <fullName evidence="6">LysR family transcriptional regulator</fullName>
    </submittedName>
</protein>
<keyword evidence="4" id="KW-0804">Transcription</keyword>
<dbReference type="Pfam" id="PF00126">
    <property type="entry name" value="HTH_1"/>
    <property type="match status" value="1"/>
</dbReference>
<dbReference type="PRINTS" id="PR00039">
    <property type="entry name" value="HTHLYSR"/>
</dbReference>
<comment type="similarity">
    <text evidence="1">Belongs to the LysR transcriptional regulatory family.</text>
</comment>
<sequence length="297" mass="33483">METRVLKYFLAVAKEGSMTSAAKTLHITQPTLSRQIMELEEEVGHKLFTRGYHSLSLTMEGMFLRKRAEEIMDIICKTASELKSANKGVSGDVYIGCGESKSMEIIAEAVNETRKEYPEIHFHFFSGNSIYVSEQLEKGVLDFGVFIEPADTSNFESIALPAKDVWGVVMRNDCRLAKKKSIKVKDLVGLPLICSRQASEEFSPNNAYKKWFGKYFEKLDIVASYNLIYNASIMVRSGVGYAITLDKLLNVMGGGDLCFKPLSPRLESGLKFAWKKRQVFSGAAEMFLERMKRKFAK</sequence>
<comment type="caution">
    <text evidence="6">The sequence shown here is derived from an EMBL/GenBank/DDBJ whole genome shotgun (WGS) entry which is preliminary data.</text>
</comment>
<evidence type="ECO:0000313" key="7">
    <source>
        <dbReference type="Proteomes" id="UP001275932"/>
    </source>
</evidence>
<evidence type="ECO:0000256" key="2">
    <source>
        <dbReference type="ARBA" id="ARBA00023015"/>
    </source>
</evidence>
<accession>A0ABU4WHQ9</accession>
<dbReference type="Pfam" id="PF03466">
    <property type="entry name" value="LysR_substrate"/>
    <property type="match status" value="1"/>
</dbReference>
<dbReference type="Proteomes" id="UP001275932">
    <property type="component" value="Unassembled WGS sequence"/>
</dbReference>
<dbReference type="InterPro" id="IPR005119">
    <property type="entry name" value="LysR_subst-bd"/>
</dbReference>
<dbReference type="InterPro" id="IPR036388">
    <property type="entry name" value="WH-like_DNA-bd_sf"/>
</dbReference>
<proteinExistence type="inferred from homology"/>
<dbReference type="SUPFAM" id="SSF53850">
    <property type="entry name" value="Periplasmic binding protein-like II"/>
    <property type="match status" value="1"/>
</dbReference>
<dbReference type="SUPFAM" id="SSF46785">
    <property type="entry name" value="Winged helix' DNA-binding domain"/>
    <property type="match status" value="1"/>
</dbReference>
<keyword evidence="2" id="KW-0805">Transcription regulation</keyword>
<dbReference type="RefSeq" id="WP_370397018.1">
    <property type="nucleotide sequence ID" value="NZ_JALBUT010000005.1"/>
</dbReference>
<evidence type="ECO:0000259" key="5">
    <source>
        <dbReference type="PROSITE" id="PS50931"/>
    </source>
</evidence>
<dbReference type="Gene3D" id="1.10.10.10">
    <property type="entry name" value="Winged helix-like DNA-binding domain superfamily/Winged helix DNA-binding domain"/>
    <property type="match status" value="1"/>
</dbReference>
<dbReference type="InterPro" id="IPR050950">
    <property type="entry name" value="HTH-type_LysR_regulators"/>
</dbReference>
<evidence type="ECO:0000256" key="4">
    <source>
        <dbReference type="ARBA" id="ARBA00023163"/>
    </source>
</evidence>
<dbReference type="InterPro" id="IPR000847">
    <property type="entry name" value="LysR_HTH_N"/>
</dbReference>
<dbReference type="EMBL" id="JALBUT010000005">
    <property type="protein sequence ID" value="MDX8415571.1"/>
    <property type="molecule type" value="Genomic_DNA"/>
</dbReference>
<dbReference type="PROSITE" id="PS50931">
    <property type="entry name" value="HTH_LYSR"/>
    <property type="match status" value="1"/>
</dbReference>
<dbReference type="PANTHER" id="PTHR30419">
    <property type="entry name" value="HTH-TYPE TRANSCRIPTIONAL REGULATOR YBHD"/>
    <property type="match status" value="1"/>
</dbReference>
<name>A0ABU4WHQ9_9BACT</name>
<dbReference type="PANTHER" id="PTHR30419:SF8">
    <property type="entry name" value="NITROGEN ASSIMILATION TRANSCRIPTIONAL ACTIVATOR-RELATED"/>
    <property type="match status" value="1"/>
</dbReference>
<evidence type="ECO:0000256" key="3">
    <source>
        <dbReference type="ARBA" id="ARBA00023125"/>
    </source>
</evidence>
<organism evidence="6 7">
    <name type="scientific">Intestinicryptomonas porci</name>
    <dbReference type="NCBI Taxonomy" id="2926320"/>
    <lineage>
        <taxon>Bacteria</taxon>
        <taxon>Pseudomonadati</taxon>
        <taxon>Verrucomicrobiota</taxon>
        <taxon>Opitutia</taxon>
        <taxon>Opitutales</taxon>
        <taxon>Intestinicryptomonaceae</taxon>
        <taxon>Intestinicryptomonas</taxon>
    </lineage>
</organism>
<dbReference type="Gene3D" id="3.40.190.290">
    <property type="match status" value="1"/>
</dbReference>